<sequence length="231" mass="26496">MKDYFEQLLKKSNIKLDNSKVEILLKYLRLLTEKNKVMNLTAIRDEKEILEKHFIDSLLLSELFLHTDKKIIDIGTGAGFPGLVLAVAFPEKDFLLVDSVRKKISFIDEAAENLGLTNVKTSYERAEDLVTKSRSSFDLGLCRGVANLRIILEYMIPLLKVNGRFLPQKLNENELSESENALKTLNSKILKIHKFRLPESNDERIIIEIQKLKEISSRYPRKTGIPAKKPL</sequence>
<evidence type="ECO:0000256" key="6">
    <source>
        <dbReference type="HAMAP-Rule" id="MF_00074"/>
    </source>
</evidence>
<dbReference type="Pfam" id="PF02527">
    <property type="entry name" value="GidB"/>
    <property type="match status" value="1"/>
</dbReference>
<dbReference type="STRING" id="526218.Sterm_0251"/>
<dbReference type="AlphaFoldDB" id="D1AKX0"/>
<dbReference type="HOGENOM" id="CLU_065341_0_1_0"/>
<evidence type="ECO:0000256" key="5">
    <source>
        <dbReference type="ARBA" id="ARBA00022691"/>
    </source>
</evidence>
<evidence type="ECO:0000256" key="2">
    <source>
        <dbReference type="ARBA" id="ARBA00022552"/>
    </source>
</evidence>
<dbReference type="FunFam" id="3.40.50.150:FF:000041">
    <property type="entry name" value="Ribosomal RNA small subunit methyltransferase G"/>
    <property type="match status" value="1"/>
</dbReference>
<evidence type="ECO:0000256" key="3">
    <source>
        <dbReference type="ARBA" id="ARBA00022603"/>
    </source>
</evidence>
<dbReference type="GO" id="GO:0070043">
    <property type="term" value="F:rRNA (guanine-N7-)-methyltransferase activity"/>
    <property type="evidence" value="ECO:0007669"/>
    <property type="project" value="UniProtKB-UniRule"/>
</dbReference>
<keyword evidence="3 6" id="KW-0489">Methyltransferase</keyword>
<protein>
    <recommendedName>
        <fullName evidence="6">Ribosomal RNA small subunit methyltransferase G</fullName>
        <ecNumber evidence="6">2.1.1.-</ecNumber>
    </recommendedName>
    <alternativeName>
        <fullName evidence="6">16S rRNA 7-methylguanosine methyltransferase</fullName>
        <shortName evidence="6">16S rRNA m7G methyltransferase</shortName>
    </alternativeName>
</protein>
<comment type="caution">
    <text evidence="6">Lacks conserved residue(s) required for the propagation of feature annotation.</text>
</comment>
<dbReference type="GO" id="GO:0005829">
    <property type="term" value="C:cytosol"/>
    <property type="evidence" value="ECO:0007669"/>
    <property type="project" value="TreeGrafter"/>
</dbReference>
<keyword evidence="5 6" id="KW-0949">S-adenosyl-L-methionine</keyword>
<dbReference type="SUPFAM" id="SSF53335">
    <property type="entry name" value="S-adenosyl-L-methionine-dependent methyltransferases"/>
    <property type="match status" value="1"/>
</dbReference>
<dbReference type="PIRSF" id="PIRSF003078">
    <property type="entry name" value="GidB"/>
    <property type="match status" value="1"/>
</dbReference>
<accession>D1AKX0</accession>
<feature type="binding site" evidence="6">
    <location>
        <position position="143"/>
    </location>
    <ligand>
        <name>S-adenosyl-L-methionine</name>
        <dbReference type="ChEBI" id="CHEBI:59789"/>
    </ligand>
</feature>
<dbReference type="PANTHER" id="PTHR31760">
    <property type="entry name" value="S-ADENOSYL-L-METHIONINE-DEPENDENT METHYLTRANSFERASES SUPERFAMILY PROTEIN"/>
    <property type="match status" value="1"/>
</dbReference>
<evidence type="ECO:0000256" key="4">
    <source>
        <dbReference type="ARBA" id="ARBA00022679"/>
    </source>
</evidence>
<dbReference type="CDD" id="cd02440">
    <property type="entry name" value="AdoMet_MTases"/>
    <property type="match status" value="1"/>
</dbReference>
<dbReference type="RefSeq" id="WP_012859735.1">
    <property type="nucleotide sequence ID" value="NC_013517.1"/>
</dbReference>
<dbReference type="EMBL" id="CP001739">
    <property type="protein sequence ID" value="ACZ07136.1"/>
    <property type="molecule type" value="Genomic_DNA"/>
</dbReference>
<dbReference type="PANTHER" id="PTHR31760:SF0">
    <property type="entry name" value="S-ADENOSYL-L-METHIONINE-DEPENDENT METHYLTRANSFERASES SUPERFAMILY PROTEIN"/>
    <property type="match status" value="1"/>
</dbReference>
<evidence type="ECO:0000256" key="1">
    <source>
        <dbReference type="ARBA" id="ARBA00022490"/>
    </source>
</evidence>
<dbReference type="NCBIfam" id="TIGR00138">
    <property type="entry name" value="rsmG_gidB"/>
    <property type="match status" value="1"/>
</dbReference>
<dbReference type="HAMAP" id="MF_00074">
    <property type="entry name" value="16SrRNA_methyltr_G"/>
    <property type="match status" value="1"/>
</dbReference>
<feature type="binding site" evidence="6">
    <location>
        <begin position="126"/>
        <end position="127"/>
    </location>
    <ligand>
        <name>S-adenosyl-L-methionine</name>
        <dbReference type="ChEBI" id="CHEBI:59789"/>
    </ligand>
</feature>
<dbReference type="KEGG" id="str:Sterm_0251"/>
<dbReference type="EC" id="2.1.1.-" evidence="6"/>
<dbReference type="Proteomes" id="UP000000845">
    <property type="component" value="Chromosome"/>
</dbReference>
<evidence type="ECO:0000313" key="8">
    <source>
        <dbReference type="Proteomes" id="UP000000845"/>
    </source>
</evidence>
<keyword evidence="1 6" id="KW-0963">Cytoplasm</keyword>
<proteinExistence type="inferred from homology"/>
<dbReference type="Gene3D" id="3.40.50.150">
    <property type="entry name" value="Vaccinia Virus protein VP39"/>
    <property type="match status" value="1"/>
</dbReference>
<feature type="binding site" evidence="6">
    <location>
        <position position="75"/>
    </location>
    <ligand>
        <name>S-adenosyl-L-methionine</name>
        <dbReference type="ChEBI" id="CHEBI:59789"/>
    </ligand>
</feature>
<dbReference type="InterPro" id="IPR003682">
    <property type="entry name" value="rRNA_ssu_MeTfrase_G"/>
</dbReference>
<dbReference type="eggNOG" id="COG0357">
    <property type="taxonomic scope" value="Bacteria"/>
</dbReference>
<organism evidence="7 8">
    <name type="scientific">Sebaldella termitidis (strain ATCC 33386 / NCTC 11300)</name>
    <dbReference type="NCBI Taxonomy" id="526218"/>
    <lineage>
        <taxon>Bacteria</taxon>
        <taxon>Fusobacteriati</taxon>
        <taxon>Fusobacteriota</taxon>
        <taxon>Fusobacteriia</taxon>
        <taxon>Fusobacteriales</taxon>
        <taxon>Leptotrichiaceae</taxon>
        <taxon>Sebaldella</taxon>
    </lineage>
</organism>
<keyword evidence="8" id="KW-1185">Reference proteome</keyword>
<feature type="binding site" evidence="6">
    <location>
        <position position="80"/>
    </location>
    <ligand>
        <name>S-adenosyl-L-methionine</name>
        <dbReference type="ChEBI" id="CHEBI:59789"/>
    </ligand>
</feature>
<comment type="function">
    <text evidence="6">Specifically methylates the N7 position of a guanine in 16S rRNA.</text>
</comment>
<comment type="subcellular location">
    <subcellularLocation>
        <location evidence="6">Cytoplasm</location>
    </subcellularLocation>
</comment>
<keyword evidence="4 6" id="KW-0808">Transferase</keyword>
<dbReference type="InterPro" id="IPR029063">
    <property type="entry name" value="SAM-dependent_MTases_sf"/>
</dbReference>
<reference evidence="7 8" key="2">
    <citation type="journal article" date="2010" name="Stand. Genomic Sci.">
        <title>Complete genome sequence of Sebaldella termitidis type strain (NCTC 11300).</title>
        <authorList>
            <person name="Harmon-Smith M."/>
            <person name="Celia L."/>
            <person name="Chertkov O."/>
            <person name="Lapidus A."/>
            <person name="Copeland A."/>
            <person name="Glavina Del Rio T."/>
            <person name="Nolan M."/>
            <person name="Lucas S."/>
            <person name="Tice H."/>
            <person name="Cheng J.F."/>
            <person name="Han C."/>
            <person name="Detter J.C."/>
            <person name="Bruce D."/>
            <person name="Goodwin L."/>
            <person name="Pitluck S."/>
            <person name="Pati A."/>
            <person name="Liolios K."/>
            <person name="Ivanova N."/>
            <person name="Mavromatis K."/>
            <person name="Mikhailova N."/>
            <person name="Chen A."/>
            <person name="Palaniappan K."/>
            <person name="Land M."/>
            <person name="Hauser L."/>
            <person name="Chang Y.J."/>
            <person name="Jeffries C.D."/>
            <person name="Brettin T."/>
            <person name="Goker M."/>
            <person name="Beck B."/>
            <person name="Bristow J."/>
            <person name="Eisen J.A."/>
            <person name="Markowitz V."/>
            <person name="Hugenholtz P."/>
            <person name="Kyrpides N.C."/>
            <person name="Klenk H.P."/>
            <person name="Chen F."/>
        </authorList>
    </citation>
    <scope>NUCLEOTIDE SEQUENCE [LARGE SCALE GENOMIC DNA]</scope>
    <source>
        <strain evidence="8">ATCC 33386 / NCTC 11300</strain>
    </source>
</reference>
<gene>
    <name evidence="6" type="primary">rsmG</name>
    <name evidence="7" type="ordered locus">Sterm_0251</name>
</gene>
<name>D1AKX0_SEBTE</name>
<evidence type="ECO:0000313" key="7">
    <source>
        <dbReference type="EMBL" id="ACZ07136.1"/>
    </source>
</evidence>
<comment type="similarity">
    <text evidence="6">Belongs to the methyltransferase superfamily. RNA methyltransferase RsmG family.</text>
</comment>
<reference evidence="8" key="1">
    <citation type="submission" date="2009-09" db="EMBL/GenBank/DDBJ databases">
        <title>The complete chromosome of Sebaldella termitidis ATCC 33386.</title>
        <authorList>
            <consortium name="US DOE Joint Genome Institute (JGI-PGF)"/>
            <person name="Lucas S."/>
            <person name="Copeland A."/>
            <person name="Lapidus A."/>
            <person name="Glavina del Rio T."/>
            <person name="Dalin E."/>
            <person name="Tice H."/>
            <person name="Bruce D."/>
            <person name="Goodwin L."/>
            <person name="Pitluck S."/>
            <person name="Kyrpides N."/>
            <person name="Mavromatis K."/>
            <person name="Ivanova N."/>
            <person name="Mikhailova N."/>
            <person name="Sims D."/>
            <person name="Meincke L."/>
            <person name="Brettin T."/>
            <person name="Detter J.C."/>
            <person name="Han C."/>
            <person name="Larimer F."/>
            <person name="Land M."/>
            <person name="Hauser L."/>
            <person name="Markowitz V."/>
            <person name="Cheng J.F."/>
            <person name="Hugenholtz P."/>
            <person name="Woyke T."/>
            <person name="Wu D."/>
            <person name="Eisen J.A."/>
        </authorList>
    </citation>
    <scope>NUCLEOTIDE SEQUENCE [LARGE SCALE GENOMIC DNA]</scope>
    <source>
        <strain evidence="8">ATCC 33386 / NCTC 11300</strain>
    </source>
</reference>
<keyword evidence="2 6" id="KW-0698">rRNA processing</keyword>